<evidence type="ECO:0000313" key="2">
    <source>
        <dbReference type="EMBL" id="SEL81670.1"/>
    </source>
</evidence>
<reference evidence="3" key="1">
    <citation type="submission" date="2016-10" db="EMBL/GenBank/DDBJ databases">
        <authorList>
            <person name="Varghese N."/>
        </authorList>
    </citation>
    <scope>NUCLEOTIDE SEQUENCE [LARGE SCALE GENOMIC DNA]</scope>
    <source>
        <strain evidence="3">DSM 45096 / BCRC 16803 / CGMCC 4.1857 / CIP 109030 / JCM 12277 / KCTC 19219 / NBRC 100920 / 33214</strain>
    </source>
</reference>
<evidence type="ECO:0000256" key="1">
    <source>
        <dbReference type="SAM" id="MobiDB-lite"/>
    </source>
</evidence>
<dbReference type="Proteomes" id="UP000183015">
    <property type="component" value="Unassembled WGS sequence"/>
</dbReference>
<dbReference type="AlphaFoldDB" id="A0A1H7T9V7"/>
<accession>A0A1H7T9V7</accession>
<organism evidence="2 3">
    <name type="scientific">Streptacidiphilus jiangxiensis</name>
    <dbReference type="NCBI Taxonomy" id="235985"/>
    <lineage>
        <taxon>Bacteria</taxon>
        <taxon>Bacillati</taxon>
        <taxon>Actinomycetota</taxon>
        <taxon>Actinomycetes</taxon>
        <taxon>Kitasatosporales</taxon>
        <taxon>Streptomycetaceae</taxon>
        <taxon>Streptacidiphilus</taxon>
    </lineage>
</organism>
<sequence length="69" mass="7869">MVNTFVPDLCVPCGAAGRAMTRYATTVAEDRARGRELKPRPPMRGSPPRTGRPFPRLPPRPRMRRARRR</sequence>
<keyword evidence="3" id="KW-1185">Reference proteome</keyword>
<feature type="compositionally biased region" description="Basic residues" evidence="1">
    <location>
        <begin position="59"/>
        <end position="69"/>
    </location>
</feature>
<evidence type="ECO:0000313" key="3">
    <source>
        <dbReference type="Proteomes" id="UP000183015"/>
    </source>
</evidence>
<feature type="region of interest" description="Disordered" evidence="1">
    <location>
        <begin position="28"/>
        <end position="69"/>
    </location>
</feature>
<protein>
    <submittedName>
        <fullName evidence="2">Uncharacterized protein</fullName>
    </submittedName>
</protein>
<proteinExistence type="predicted"/>
<gene>
    <name evidence="2" type="ORF">SAMN05414137_113161</name>
</gene>
<dbReference type="EMBL" id="FOAZ01000013">
    <property type="protein sequence ID" value="SEL81670.1"/>
    <property type="molecule type" value="Genomic_DNA"/>
</dbReference>
<name>A0A1H7T9V7_STRJI</name>
<feature type="compositionally biased region" description="Basic and acidic residues" evidence="1">
    <location>
        <begin position="28"/>
        <end position="39"/>
    </location>
</feature>